<reference evidence="1" key="1">
    <citation type="submission" date="2023-08" db="EMBL/GenBank/DDBJ databases">
        <title>Chromosome-level Genome Assembly of mud carp (Cirrhinus molitorella).</title>
        <authorList>
            <person name="Liu H."/>
        </authorList>
    </citation>
    <scope>NUCLEOTIDE SEQUENCE</scope>
    <source>
        <strain evidence="1">Prfri</strain>
        <tissue evidence="1">Muscle</tissue>
    </source>
</reference>
<comment type="caution">
    <text evidence="1">The sequence shown here is derived from an EMBL/GenBank/DDBJ whole genome shotgun (WGS) entry which is preliminary data.</text>
</comment>
<name>A0AA88TH03_9TELE</name>
<dbReference type="AlphaFoldDB" id="A0AA88TH03"/>
<keyword evidence="2" id="KW-1185">Reference proteome</keyword>
<sequence length="83" mass="9282">MLKYNRKHTNAVRICPALARSDYVRFLIASRPCASHDLAPSLLPVLSRARRSNTRCSSLQTERRHSTLINALYCAVPISGSEV</sequence>
<dbReference type="Proteomes" id="UP001187343">
    <property type="component" value="Unassembled WGS sequence"/>
</dbReference>
<accession>A0AA88TH03</accession>
<organism evidence="1 2">
    <name type="scientific">Cirrhinus molitorella</name>
    <name type="common">mud carp</name>
    <dbReference type="NCBI Taxonomy" id="172907"/>
    <lineage>
        <taxon>Eukaryota</taxon>
        <taxon>Metazoa</taxon>
        <taxon>Chordata</taxon>
        <taxon>Craniata</taxon>
        <taxon>Vertebrata</taxon>
        <taxon>Euteleostomi</taxon>
        <taxon>Actinopterygii</taxon>
        <taxon>Neopterygii</taxon>
        <taxon>Teleostei</taxon>
        <taxon>Ostariophysi</taxon>
        <taxon>Cypriniformes</taxon>
        <taxon>Cyprinidae</taxon>
        <taxon>Labeoninae</taxon>
        <taxon>Labeonini</taxon>
        <taxon>Cirrhinus</taxon>
    </lineage>
</organism>
<gene>
    <name evidence="1" type="ORF">Q8A67_016992</name>
</gene>
<proteinExistence type="predicted"/>
<protein>
    <submittedName>
        <fullName evidence="1">Uncharacterized protein</fullName>
    </submittedName>
</protein>
<dbReference type="EMBL" id="JAUYZG010000016">
    <property type="protein sequence ID" value="KAK2886155.1"/>
    <property type="molecule type" value="Genomic_DNA"/>
</dbReference>
<evidence type="ECO:0000313" key="1">
    <source>
        <dbReference type="EMBL" id="KAK2886155.1"/>
    </source>
</evidence>
<evidence type="ECO:0000313" key="2">
    <source>
        <dbReference type="Proteomes" id="UP001187343"/>
    </source>
</evidence>